<dbReference type="Proteomes" id="UP000828390">
    <property type="component" value="Unassembled WGS sequence"/>
</dbReference>
<evidence type="ECO:0000313" key="3">
    <source>
        <dbReference type="Proteomes" id="UP000828390"/>
    </source>
</evidence>
<gene>
    <name evidence="2" type="ORF">DPMN_131313</name>
</gene>
<protein>
    <submittedName>
        <fullName evidence="2">Uncharacterized protein</fullName>
    </submittedName>
</protein>
<name>A0A9D4H6R0_DREPO</name>
<feature type="region of interest" description="Disordered" evidence="1">
    <location>
        <begin position="35"/>
        <end position="58"/>
    </location>
</feature>
<reference evidence="2" key="1">
    <citation type="journal article" date="2019" name="bioRxiv">
        <title>The Genome of the Zebra Mussel, Dreissena polymorpha: A Resource for Invasive Species Research.</title>
        <authorList>
            <person name="McCartney M.A."/>
            <person name="Auch B."/>
            <person name="Kono T."/>
            <person name="Mallez S."/>
            <person name="Zhang Y."/>
            <person name="Obille A."/>
            <person name="Becker A."/>
            <person name="Abrahante J.E."/>
            <person name="Garbe J."/>
            <person name="Badalamenti J.P."/>
            <person name="Herman A."/>
            <person name="Mangelson H."/>
            <person name="Liachko I."/>
            <person name="Sullivan S."/>
            <person name="Sone E.D."/>
            <person name="Koren S."/>
            <person name="Silverstein K.A.T."/>
            <person name="Beckman K.B."/>
            <person name="Gohl D.M."/>
        </authorList>
    </citation>
    <scope>NUCLEOTIDE SEQUENCE</scope>
    <source>
        <strain evidence="2">Duluth1</strain>
        <tissue evidence="2">Whole animal</tissue>
    </source>
</reference>
<organism evidence="2 3">
    <name type="scientific">Dreissena polymorpha</name>
    <name type="common">Zebra mussel</name>
    <name type="synonym">Mytilus polymorpha</name>
    <dbReference type="NCBI Taxonomy" id="45954"/>
    <lineage>
        <taxon>Eukaryota</taxon>
        <taxon>Metazoa</taxon>
        <taxon>Spiralia</taxon>
        <taxon>Lophotrochozoa</taxon>
        <taxon>Mollusca</taxon>
        <taxon>Bivalvia</taxon>
        <taxon>Autobranchia</taxon>
        <taxon>Heteroconchia</taxon>
        <taxon>Euheterodonta</taxon>
        <taxon>Imparidentia</taxon>
        <taxon>Neoheterodontei</taxon>
        <taxon>Myida</taxon>
        <taxon>Dreissenoidea</taxon>
        <taxon>Dreissenidae</taxon>
        <taxon>Dreissena</taxon>
    </lineage>
</organism>
<keyword evidence="3" id="KW-1185">Reference proteome</keyword>
<accession>A0A9D4H6R0</accession>
<comment type="caution">
    <text evidence="2">The sequence shown here is derived from an EMBL/GenBank/DDBJ whole genome shotgun (WGS) entry which is preliminary data.</text>
</comment>
<dbReference type="EMBL" id="JAIWYP010000005">
    <property type="protein sequence ID" value="KAH3829317.1"/>
    <property type="molecule type" value="Genomic_DNA"/>
</dbReference>
<proteinExistence type="predicted"/>
<evidence type="ECO:0000313" key="2">
    <source>
        <dbReference type="EMBL" id="KAH3829317.1"/>
    </source>
</evidence>
<dbReference type="AlphaFoldDB" id="A0A9D4H6R0"/>
<reference evidence="2" key="2">
    <citation type="submission" date="2020-11" db="EMBL/GenBank/DDBJ databases">
        <authorList>
            <person name="McCartney M.A."/>
            <person name="Auch B."/>
            <person name="Kono T."/>
            <person name="Mallez S."/>
            <person name="Becker A."/>
            <person name="Gohl D.M."/>
            <person name="Silverstein K.A.T."/>
            <person name="Koren S."/>
            <person name="Bechman K.B."/>
            <person name="Herman A."/>
            <person name="Abrahante J.E."/>
            <person name="Garbe J."/>
        </authorList>
    </citation>
    <scope>NUCLEOTIDE SEQUENCE</scope>
    <source>
        <strain evidence="2">Duluth1</strain>
        <tissue evidence="2">Whole animal</tissue>
    </source>
</reference>
<evidence type="ECO:0000256" key="1">
    <source>
        <dbReference type="SAM" id="MobiDB-lite"/>
    </source>
</evidence>
<sequence length="68" mass="8030">MFNCCSHGTLLHFSLQSSRLNICYYHQDLHSRRLHPASRPGLQRHRDGPPTRRRMAPWGLVLRRRPGK</sequence>